<organism evidence="2 3">
    <name type="scientific">Pseudoduganella albidiflava</name>
    <dbReference type="NCBI Taxonomy" id="321983"/>
    <lineage>
        <taxon>Bacteria</taxon>
        <taxon>Pseudomonadati</taxon>
        <taxon>Pseudomonadota</taxon>
        <taxon>Betaproteobacteria</taxon>
        <taxon>Burkholderiales</taxon>
        <taxon>Oxalobacteraceae</taxon>
        <taxon>Telluria group</taxon>
        <taxon>Pseudoduganella</taxon>
    </lineage>
</organism>
<dbReference type="EMBL" id="CP036401">
    <property type="protein sequence ID" value="QBI00841.1"/>
    <property type="molecule type" value="Genomic_DNA"/>
</dbReference>
<protein>
    <submittedName>
        <fullName evidence="2">Uncharacterized protein</fullName>
    </submittedName>
</protein>
<accession>A0ABX5RQQ1</accession>
<feature type="region of interest" description="Disordered" evidence="1">
    <location>
        <begin position="37"/>
        <end position="59"/>
    </location>
</feature>
<gene>
    <name evidence="2" type="ORF">EYF70_08275</name>
</gene>
<evidence type="ECO:0000313" key="3">
    <source>
        <dbReference type="Proteomes" id="UP000292307"/>
    </source>
</evidence>
<evidence type="ECO:0000313" key="2">
    <source>
        <dbReference type="EMBL" id="QBI00841.1"/>
    </source>
</evidence>
<proteinExistence type="predicted"/>
<reference evidence="2 3" key="1">
    <citation type="submission" date="2019-02" db="EMBL/GenBank/DDBJ databases">
        <title>Draft Genome Sequences of Six Type Strains of the Genus Massilia.</title>
        <authorList>
            <person name="Miess H."/>
            <person name="Frediansyhah A."/>
            <person name="Gross H."/>
        </authorList>
    </citation>
    <scope>NUCLEOTIDE SEQUENCE [LARGE SCALE GENOMIC DNA]</scope>
    <source>
        <strain evidence="2 3">DSM 17472</strain>
    </source>
</reference>
<evidence type="ECO:0000256" key="1">
    <source>
        <dbReference type="SAM" id="MobiDB-lite"/>
    </source>
</evidence>
<feature type="compositionally biased region" description="Low complexity" evidence="1">
    <location>
        <begin position="49"/>
        <end position="59"/>
    </location>
</feature>
<dbReference type="Proteomes" id="UP000292307">
    <property type="component" value="Chromosome"/>
</dbReference>
<name>A0ABX5RQQ1_9BURK</name>
<sequence length="59" mass="5985">MQHRNDILPRNPFLTPDGNGWAAGACRTGNCATWASRAAGAPGAGGRPGFTRPAPALPG</sequence>
<keyword evidence="3" id="KW-1185">Reference proteome</keyword>